<dbReference type="EMBL" id="CP003261">
    <property type="protein sequence ID" value="AGK95940.1"/>
    <property type="molecule type" value="Genomic_DNA"/>
</dbReference>
<dbReference type="Gene3D" id="3.30.9.10">
    <property type="entry name" value="D-Amino Acid Oxidase, subunit A, domain 2"/>
    <property type="match status" value="1"/>
</dbReference>
<dbReference type="KEGG" id="cpas:Clopa_0923"/>
<keyword evidence="4" id="KW-1185">Reference proteome</keyword>
<proteinExistence type="predicted"/>
<evidence type="ECO:0000259" key="1">
    <source>
        <dbReference type="Pfam" id="PF01266"/>
    </source>
</evidence>
<organism evidence="3 4">
    <name type="scientific">Clostridium pasteurianum BC1</name>
    <dbReference type="NCBI Taxonomy" id="86416"/>
    <lineage>
        <taxon>Bacteria</taxon>
        <taxon>Bacillati</taxon>
        <taxon>Bacillota</taxon>
        <taxon>Clostridia</taxon>
        <taxon>Eubacteriales</taxon>
        <taxon>Clostridiaceae</taxon>
        <taxon>Clostridium</taxon>
    </lineage>
</organism>
<dbReference type="Gene3D" id="3.50.50.60">
    <property type="entry name" value="FAD/NAD(P)-binding domain"/>
    <property type="match status" value="1"/>
</dbReference>
<dbReference type="PATRIC" id="fig|86416.3.peg.913"/>
<dbReference type="InterPro" id="IPR036188">
    <property type="entry name" value="FAD/NAD-bd_sf"/>
</dbReference>
<dbReference type="Proteomes" id="UP000013523">
    <property type="component" value="Chromosome"/>
</dbReference>
<dbReference type="SUPFAM" id="SSF51905">
    <property type="entry name" value="FAD/NAD(P)-binding domain"/>
    <property type="match status" value="1"/>
</dbReference>
<dbReference type="PANTHER" id="PTHR42720:SF1">
    <property type="entry name" value="GLYCEROL 3-PHOSPHATE OXIDASE"/>
    <property type="match status" value="1"/>
</dbReference>
<dbReference type="PANTHER" id="PTHR42720">
    <property type="entry name" value="GLYCEROL-3-PHOSPHATE DEHYDROGENASE"/>
    <property type="match status" value="1"/>
</dbReference>
<dbReference type="InterPro" id="IPR006076">
    <property type="entry name" value="FAD-dep_OxRdtase"/>
</dbReference>
<dbReference type="STRING" id="86416.Clopa_0923"/>
<protein>
    <submittedName>
        <fullName evidence="3">Putative dehydrogenase</fullName>
    </submittedName>
</protein>
<dbReference type="InterPro" id="IPR041854">
    <property type="entry name" value="BFD-like_2Fe2S-bd_dom_sf"/>
</dbReference>
<gene>
    <name evidence="3" type="ORF">Clopa_0923</name>
</gene>
<evidence type="ECO:0000313" key="3">
    <source>
        <dbReference type="EMBL" id="AGK95940.1"/>
    </source>
</evidence>
<feature type="domain" description="BFD-like [2Fe-2S]-binding" evidence="2">
    <location>
        <begin position="397"/>
        <end position="450"/>
    </location>
</feature>
<evidence type="ECO:0000259" key="2">
    <source>
        <dbReference type="Pfam" id="PF04324"/>
    </source>
</evidence>
<dbReference type="Pfam" id="PF04324">
    <property type="entry name" value="Fer2_BFD"/>
    <property type="match status" value="1"/>
</dbReference>
<dbReference type="eggNOG" id="COG0579">
    <property type="taxonomic scope" value="Bacteria"/>
</dbReference>
<dbReference type="Pfam" id="PF01266">
    <property type="entry name" value="DAO"/>
    <property type="match status" value="1"/>
</dbReference>
<dbReference type="CDD" id="cd19946">
    <property type="entry name" value="GlpA-like_Fer2_BFD-like"/>
    <property type="match status" value="1"/>
</dbReference>
<evidence type="ECO:0000313" key="4">
    <source>
        <dbReference type="Proteomes" id="UP000013523"/>
    </source>
</evidence>
<dbReference type="RefSeq" id="WP_015614264.1">
    <property type="nucleotide sequence ID" value="NC_021182.1"/>
</dbReference>
<dbReference type="OrthoDB" id="9801699at2"/>
<dbReference type="Gene3D" id="1.10.10.1100">
    <property type="entry name" value="BFD-like [2Fe-2S]-binding domain"/>
    <property type="match status" value="1"/>
</dbReference>
<dbReference type="HOGENOM" id="CLU_024775_3_1_9"/>
<dbReference type="InterPro" id="IPR052745">
    <property type="entry name" value="G3P_Oxidase/Oxidoreductase"/>
</dbReference>
<dbReference type="AlphaFoldDB" id="R4K8H5"/>
<reference evidence="3 4" key="1">
    <citation type="submission" date="2012-01" db="EMBL/GenBank/DDBJ databases">
        <title>Complete sequence of chromosome of Clostridium pasteurianum BC1.</title>
        <authorList>
            <consortium name="US DOE Joint Genome Institute"/>
            <person name="Lucas S."/>
            <person name="Han J."/>
            <person name="Lapidus A."/>
            <person name="Cheng J.-F."/>
            <person name="Goodwin L."/>
            <person name="Pitluck S."/>
            <person name="Peters L."/>
            <person name="Mikhailova N."/>
            <person name="Teshima H."/>
            <person name="Detter J.C."/>
            <person name="Han C."/>
            <person name="Tapia R."/>
            <person name="Land M."/>
            <person name="Hauser L."/>
            <person name="Kyrpides N."/>
            <person name="Ivanova N."/>
            <person name="Pagani I."/>
            <person name="Dunn J."/>
            <person name="Taghavi S."/>
            <person name="Francis A."/>
            <person name="van der Lelie D."/>
            <person name="Woyke T."/>
        </authorList>
    </citation>
    <scope>NUCLEOTIDE SEQUENCE [LARGE SCALE GENOMIC DNA]</scope>
    <source>
        <strain evidence="3 4">BC1</strain>
    </source>
</reference>
<accession>R4K8H5</accession>
<sequence>MFDVIIIGAGVIGCSIAREISRYDLNICVLEKDIDVANGTSKANSGIVHAGYDAKFGSLKAELNVKGNQMFDRLSRELDFPFKRNGSLVLCFNEKDLDKLRAIKENGERNGVKDLKILNREEVKAIEPIISNKVAAAMYAPTGGIVCPYEMTIAYAENAYDNGVQFQLLTAVEDIVKNDSHFIIKTNKGDFSAKLVINAAGLYADTINNRLSANKFNIIPRKGEYCLFDKDARDNLEKTLFQLPTEMGKGVLVTPTVDGNLLIGPNAIDIEDKDDLSTTEEGIDDILSKAKLTIDTIPMRQVITSFSGLRAHSELNDFIIGEAEDVDNFINVAGIESPGLSSAPAIAEMVRDIVVQKLSPDKNKDFNPIRKGIPKFRELSNGERSKLIAENRAYGRIVCRCEIVTEGEIVNSIKRPLGARTLDGVKRRTRAGMGKCQSGFCSNKIVDILSRELLTSPEDVSKFGSGSKILIGKIKE</sequence>
<name>R4K8H5_CLOPA</name>
<dbReference type="InterPro" id="IPR007419">
    <property type="entry name" value="BFD-like_2Fe2S-bd_dom"/>
</dbReference>
<feature type="domain" description="FAD dependent oxidoreductase" evidence="1">
    <location>
        <begin position="3"/>
        <end position="352"/>
    </location>
</feature>